<evidence type="ECO:0000313" key="2">
    <source>
        <dbReference type="EMBL" id="BAC62246.1"/>
    </source>
</evidence>
<proteinExistence type="predicted"/>
<dbReference type="AlphaFoldDB" id="Q87HQ7"/>
<dbReference type="HOGENOM" id="CLU_747929_0_0_6"/>
<reference evidence="2 3" key="1">
    <citation type="journal article" date="2003" name="Lancet">
        <title>Genome sequence of Vibrio parahaemolyticus: a pathogenic mechanism distinct from that of V. cholerae.</title>
        <authorList>
            <person name="Makino K."/>
            <person name="Oshima K."/>
            <person name="Kurokawa K."/>
            <person name="Yokoyama K."/>
            <person name="Uda T."/>
            <person name="Tagomori K."/>
            <person name="Iijima Y."/>
            <person name="Najima M."/>
            <person name="Nakano M."/>
            <person name="Yamashita A."/>
            <person name="Kubota Y."/>
            <person name="Kimura S."/>
            <person name="Yasunaga T."/>
            <person name="Honda T."/>
            <person name="Shinagawa H."/>
            <person name="Hattori M."/>
            <person name="Iida T."/>
        </authorList>
    </citation>
    <scope>NUCLEOTIDE SEQUENCE [LARGE SCALE GENOMIC DNA]</scope>
    <source>
        <strain evidence="3">RIMD 2210633</strain>
    </source>
</reference>
<evidence type="ECO:0000256" key="1">
    <source>
        <dbReference type="SAM" id="MobiDB-lite"/>
    </source>
</evidence>
<name>Q87HQ7_VIBPA</name>
<protein>
    <submittedName>
        <fullName evidence="2">Uncharacterized protein</fullName>
    </submittedName>
</protein>
<organism evidence="2 3">
    <name type="scientific">Vibrio parahaemolyticus serotype O3:K6 (strain RIMD 2210633)</name>
    <dbReference type="NCBI Taxonomy" id="223926"/>
    <lineage>
        <taxon>Bacteria</taxon>
        <taxon>Pseudomonadati</taxon>
        <taxon>Pseudomonadota</taxon>
        <taxon>Gammaproteobacteria</taxon>
        <taxon>Vibrionales</taxon>
        <taxon>Vibrionaceae</taxon>
        <taxon>Vibrio</taxon>
    </lineage>
</organism>
<accession>Q87HQ7</accession>
<dbReference type="InterPro" id="IPR027417">
    <property type="entry name" value="P-loop_NTPase"/>
</dbReference>
<dbReference type="Gene3D" id="3.40.50.300">
    <property type="entry name" value="P-loop containing nucleotide triphosphate hydrolases"/>
    <property type="match status" value="1"/>
</dbReference>
<dbReference type="Proteomes" id="UP000002493">
    <property type="component" value="Chromosome 2"/>
</dbReference>
<dbReference type="PATRIC" id="fig|223926.6.peg.3835"/>
<feature type="region of interest" description="Disordered" evidence="1">
    <location>
        <begin position="1"/>
        <end position="23"/>
    </location>
</feature>
<sequence>MEQTEVSELTDLPTEAANDDSKPAGEMFQGALSVLFTIAEQATTIISGVDFEFDEKGKAAVIDAALPVLEKHGDTVTSMFGNYMEEAVLGLAVLSLVYSAKKTMAYQKELLAIEEKKQREQKEKTPLKFPNPVNSNPSHDAGHVIYVAGTGGGKTSAVKHLGLVPKAAQAVFFDPYRNYAGAKFRGQQCLETSSRVAFVKALVMARKRGKSFKLAYIPKDGACSEELEFFSAAVWAVGNGDADQLHVIIEELASCVETSGKLKGKAGELWRGGRQYGLVLHSIFQRGQEVPKTVTEQSPVWWIGAVNSMADARWLADKKGLCVDTLAGLKSAKHNKAAIGKPIAEYMLVRDGIGNVEKSSFNCLTGALQR</sequence>
<dbReference type="SUPFAM" id="SSF52540">
    <property type="entry name" value="P-loop containing nucleoside triphosphate hydrolases"/>
    <property type="match status" value="1"/>
</dbReference>
<dbReference type="eggNOG" id="COG0433">
    <property type="taxonomic scope" value="Bacteria"/>
</dbReference>
<evidence type="ECO:0000313" key="3">
    <source>
        <dbReference type="Proteomes" id="UP000002493"/>
    </source>
</evidence>
<gene>
    <name evidence="2" type="ordered locus">VPA0903</name>
</gene>
<dbReference type="KEGG" id="vpa:VPA0903"/>
<dbReference type="EMBL" id="BA000032">
    <property type="protein sequence ID" value="BAC62246.1"/>
    <property type="molecule type" value="Genomic_DNA"/>
</dbReference>